<feature type="domain" description="Pru" evidence="7">
    <location>
        <begin position="9"/>
        <end position="137"/>
    </location>
</feature>
<dbReference type="InterPro" id="IPR038633">
    <property type="entry name" value="Rpn13/ADRM1_Pru_sf"/>
</dbReference>
<dbReference type="Proteomes" id="UP000008068">
    <property type="component" value="Unassembled WGS sequence"/>
</dbReference>
<feature type="compositionally biased region" description="Basic and acidic residues" evidence="6">
    <location>
        <begin position="230"/>
        <end position="244"/>
    </location>
</feature>
<reference evidence="9" key="1">
    <citation type="submission" date="2011-07" db="EMBL/GenBank/DDBJ databases">
        <authorList>
            <consortium name="Caenorhabditis brenneri Sequencing and Analysis Consortium"/>
            <person name="Wilson R.K."/>
        </authorList>
    </citation>
    <scope>NUCLEOTIDE SEQUENCE [LARGE SCALE GENOMIC DNA]</scope>
    <source>
        <strain evidence="9">PB2801</strain>
    </source>
</reference>
<evidence type="ECO:0000256" key="6">
    <source>
        <dbReference type="SAM" id="MobiDB-lite"/>
    </source>
</evidence>
<keyword evidence="3" id="KW-0963">Cytoplasm</keyword>
<protein>
    <recommendedName>
        <fullName evidence="7">Pru domain-containing protein</fullName>
    </recommendedName>
</protein>
<dbReference type="InterPro" id="IPR044868">
    <property type="entry name" value="Rpn13/ADRM1_Pru"/>
</dbReference>
<dbReference type="eggNOG" id="KOG3037">
    <property type="taxonomic scope" value="Eukaryota"/>
</dbReference>
<dbReference type="STRING" id="135651.G0NGP9"/>
<dbReference type="Pfam" id="PF04683">
    <property type="entry name" value="Rpn13_ADRM1_Pru"/>
    <property type="match status" value="1"/>
</dbReference>
<dbReference type="GO" id="GO:0005737">
    <property type="term" value="C:cytoplasm"/>
    <property type="evidence" value="ECO:0007669"/>
    <property type="project" value="UniProtKB-SubCell"/>
</dbReference>
<keyword evidence="4" id="KW-0647">Proteasome</keyword>
<organism evidence="9">
    <name type="scientific">Caenorhabditis brenneri</name>
    <name type="common">Nematode worm</name>
    <dbReference type="NCBI Taxonomy" id="135651"/>
    <lineage>
        <taxon>Eukaryota</taxon>
        <taxon>Metazoa</taxon>
        <taxon>Ecdysozoa</taxon>
        <taxon>Nematoda</taxon>
        <taxon>Chromadorea</taxon>
        <taxon>Rhabditida</taxon>
        <taxon>Rhabditina</taxon>
        <taxon>Rhabditomorpha</taxon>
        <taxon>Rhabditoidea</taxon>
        <taxon>Rhabditidae</taxon>
        <taxon>Peloderinae</taxon>
        <taxon>Caenorhabditis</taxon>
    </lineage>
</organism>
<keyword evidence="5" id="KW-0539">Nucleus</keyword>
<dbReference type="PROSITE" id="PS51917">
    <property type="entry name" value="PRU"/>
    <property type="match status" value="1"/>
</dbReference>
<dbReference type="InterPro" id="IPR006773">
    <property type="entry name" value="Rpn13/ADRM1"/>
</dbReference>
<dbReference type="PANTHER" id="PTHR12225">
    <property type="entry name" value="ADHESION REGULATING MOLECULE 1 110 KDA CELL MEMBRANE GLYCOPROTEIN"/>
    <property type="match status" value="1"/>
</dbReference>
<accession>G0NGP9</accession>
<dbReference type="GO" id="GO:0005634">
    <property type="term" value="C:nucleus"/>
    <property type="evidence" value="ECO:0007669"/>
    <property type="project" value="UniProtKB-SubCell"/>
</dbReference>
<dbReference type="InParanoid" id="G0NGP9"/>
<evidence type="ECO:0000259" key="7">
    <source>
        <dbReference type="PROSITE" id="PS51917"/>
    </source>
</evidence>
<feature type="compositionally biased region" description="Acidic residues" evidence="6">
    <location>
        <begin position="219"/>
        <end position="228"/>
    </location>
</feature>
<evidence type="ECO:0000313" key="8">
    <source>
        <dbReference type="EMBL" id="EGT60157.1"/>
    </source>
</evidence>
<proteinExistence type="predicted"/>
<evidence type="ECO:0000313" key="9">
    <source>
        <dbReference type="Proteomes" id="UP000008068"/>
    </source>
</evidence>
<dbReference type="OrthoDB" id="340431at2759"/>
<feature type="region of interest" description="Disordered" evidence="6">
    <location>
        <begin position="137"/>
        <end position="264"/>
    </location>
</feature>
<dbReference type="GO" id="GO:0061133">
    <property type="term" value="F:endopeptidase activator activity"/>
    <property type="evidence" value="ECO:0007669"/>
    <property type="project" value="TreeGrafter"/>
</dbReference>
<sequence length="264" mass="29135">MFRNEAPRPEKGILVSAKMGRSLVLPVEGSNDPNRKKVVAQPEKGLLYVDLDDMNIPHLRWKNRTTNEIEMDLMILPDEVVFKKAQENQDGKVYIVKYVEARVATQEGGVFAFWLQDEEYDKEGDLEEKFDRELNINSKRRLNPNAKIEEPPKRTKKSSPEASPDPSGPSTSTEAPLAPNGTPEPEESDPVAAIADAYSTSICDSAVVQASGAEPTDSVAEDVEETVETETQRGKEKRSARSDVAESPQGPVAKRNRPSDGDDA</sequence>
<dbReference type="AlphaFoldDB" id="G0NGP9"/>
<evidence type="ECO:0000256" key="4">
    <source>
        <dbReference type="ARBA" id="ARBA00022942"/>
    </source>
</evidence>
<dbReference type="PANTHER" id="PTHR12225:SF0">
    <property type="entry name" value="PROTEASOMAL UBIQUITIN RECEPTOR ADRM1"/>
    <property type="match status" value="1"/>
</dbReference>
<evidence type="ECO:0000256" key="2">
    <source>
        <dbReference type="ARBA" id="ARBA00004496"/>
    </source>
</evidence>
<dbReference type="EMBL" id="GL379882">
    <property type="protein sequence ID" value="EGT60157.1"/>
    <property type="molecule type" value="Genomic_DNA"/>
</dbReference>
<gene>
    <name evidence="8" type="ORF">CAEBREN_23971</name>
</gene>
<dbReference type="Gene3D" id="2.30.29.70">
    <property type="entry name" value="Proteasomal ubiquitin receptor Rpn13/ADRM1"/>
    <property type="match status" value="1"/>
</dbReference>
<evidence type="ECO:0000256" key="1">
    <source>
        <dbReference type="ARBA" id="ARBA00004123"/>
    </source>
</evidence>
<evidence type="ECO:0000256" key="3">
    <source>
        <dbReference type="ARBA" id="ARBA00022490"/>
    </source>
</evidence>
<dbReference type="GO" id="GO:0008541">
    <property type="term" value="C:proteasome regulatory particle, lid subcomplex"/>
    <property type="evidence" value="ECO:0007669"/>
    <property type="project" value="TreeGrafter"/>
</dbReference>
<name>G0NGP9_CAEBE</name>
<comment type="subcellular location">
    <subcellularLocation>
        <location evidence="2">Cytoplasm</location>
    </subcellularLocation>
    <subcellularLocation>
        <location evidence="1">Nucleus</location>
    </subcellularLocation>
</comment>
<dbReference type="HOGENOM" id="CLU_1054584_0_0_1"/>
<dbReference type="GO" id="GO:0070628">
    <property type="term" value="F:proteasome binding"/>
    <property type="evidence" value="ECO:0007669"/>
    <property type="project" value="TreeGrafter"/>
</dbReference>
<evidence type="ECO:0000256" key="5">
    <source>
        <dbReference type="ARBA" id="ARBA00023242"/>
    </source>
</evidence>
<keyword evidence="9" id="KW-1185">Reference proteome</keyword>